<protein>
    <submittedName>
        <fullName evidence="1">Uncharacterized protein</fullName>
    </submittedName>
</protein>
<dbReference type="OrthoDB" id="3831452at2"/>
<keyword evidence="2" id="KW-1185">Reference proteome</keyword>
<gene>
    <name evidence="1" type="ORF">BAY60_27160</name>
</gene>
<organism evidence="1 2">
    <name type="scientific">Prauserella muralis</name>
    <dbReference type="NCBI Taxonomy" id="588067"/>
    <lineage>
        <taxon>Bacteria</taxon>
        <taxon>Bacillati</taxon>
        <taxon>Actinomycetota</taxon>
        <taxon>Actinomycetes</taxon>
        <taxon>Pseudonocardiales</taxon>
        <taxon>Pseudonocardiaceae</taxon>
        <taxon>Prauserella</taxon>
    </lineage>
</organism>
<dbReference type="Proteomes" id="UP000249915">
    <property type="component" value="Unassembled WGS sequence"/>
</dbReference>
<reference evidence="1 2" key="1">
    <citation type="submission" date="2016-07" db="EMBL/GenBank/DDBJ databases">
        <title>Draft genome sequence of Prauserella muralis DSM 45305, isolated from a mould-covered wall in an indoor environment.</title>
        <authorList>
            <person name="Ruckert C."/>
            <person name="Albersmeier A."/>
            <person name="Jiang C.-L."/>
            <person name="Jiang Y."/>
            <person name="Kalinowski J."/>
            <person name="Schneider O."/>
            <person name="Winkler A."/>
            <person name="Zotchev S.B."/>
        </authorList>
    </citation>
    <scope>NUCLEOTIDE SEQUENCE [LARGE SCALE GENOMIC DNA]</scope>
    <source>
        <strain evidence="1 2">DSM 45305</strain>
    </source>
</reference>
<dbReference type="RefSeq" id="WP_112284390.1">
    <property type="nucleotide sequence ID" value="NZ_MASW01000006.1"/>
</dbReference>
<accession>A0A2V4AND3</accession>
<dbReference type="AlphaFoldDB" id="A0A2V4AND3"/>
<evidence type="ECO:0000313" key="2">
    <source>
        <dbReference type="Proteomes" id="UP000249915"/>
    </source>
</evidence>
<name>A0A2V4AND3_9PSEU</name>
<comment type="caution">
    <text evidence="1">The sequence shown here is derived from an EMBL/GenBank/DDBJ whole genome shotgun (WGS) entry which is preliminary data.</text>
</comment>
<dbReference type="EMBL" id="MASW01000006">
    <property type="protein sequence ID" value="PXY21149.1"/>
    <property type="molecule type" value="Genomic_DNA"/>
</dbReference>
<proteinExistence type="predicted"/>
<evidence type="ECO:0000313" key="1">
    <source>
        <dbReference type="EMBL" id="PXY21149.1"/>
    </source>
</evidence>
<sequence length="214" mass="23874">MFSWRIEPLREWPWQVTKPRLSSVRFRSSWPDTLALLERELKHLGVIGAVVVRACVDAGDIRRDGMLRASARPSQPGVALTFTCRHGELTYACDTYEGSAGHHAVTPGWQANVRAIALSLEALRAVDRHGVAGRGEQYAGWRAIEAAAPDSFATRDEALRWLQAFTDMTELSDVTTLLRLASLRAHPDRGGDPADWRRVDAARQLLKPREPSRV</sequence>